<keyword evidence="12" id="KW-0573">Peptidoglycan synthesis</keyword>
<dbReference type="InterPro" id="IPR005882">
    <property type="entry name" value="Bifunctional_GlmU"/>
</dbReference>
<reference evidence="19" key="2">
    <citation type="journal article" date="2014" name="ISME J.">
        <title>Microbial stratification in low pH oxic and suboxic macroscopic growths along an acid mine drainage.</title>
        <authorList>
            <person name="Mendez-Garcia C."/>
            <person name="Mesa V."/>
            <person name="Sprenger R.R."/>
            <person name="Richter M."/>
            <person name="Diez M.S."/>
            <person name="Solano J."/>
            <person name="Bargiela R."/>
            <person name="Golyshina O.V."/>
            <person name="Manteca A."/>
            <person name="Ramos J.L."/>
            <person name="Gallego J.R."/>
            <person name="Llorente I."/>
            <person name="Martins Dos Santos V.A."/>
            <person name="Jensen O.N."/>
            <person name="Pelaez A.I."/>
            <person name="Sanchez J."/>
            <person name="Ferrer M."/>
        </authorList>
    </citation>
    <scope>NUCLEOTIDE SEQUENCE</scope>
</reference>
<evidence type="ECO:0000256" key="16">
    <source>
        <dbReference type="ARBA" id="ARBA00048247"/>
    </source>
</evidence>
<feature type="domain" description="MobA-like NTP transferase" evidence="18">
    <location>
        <begin position="11"/>
        <end position="133"/>
    </location>
</feature>
<keyword evidence="15" id="KW-0961">Cell wall biogenesis/degradation</keyword>
<evidence type="ECO:0000256" key="5">
    <source>
        <dbReference type="ARBA" id="ARBA00022490"/>
    </source>
</evidence>
<dbReference type="SUPFAM" id="SSF51161">
    <property type="entry name" value="Trimeric LpxA-like enzymes"/>
    <property type="match status" value="1"/>
</dbReference>
<dbReference type="GO" id="GO:0009252">
    <property type="term" value="P:peptidoglycan biosynthetic process"/>
    <property type="evidence" value="ECO:0007669"/>
    <property type="project" value="UniProtKB-KW"/>
</dbReference>
<evidence type="ECO:0000256" key="15">
    <source>
        <dbReference type="ARBA" id="ARBA00023316"/>
    </source>
</evidence>
<evidence type="ECO:0000256" key="1">
    <source>
        <dbReference type="ARBA" id="ARBA00001946"/>
    </source>
</evidence>
<evidence type="ECO:0000256" key="14">
    <source>
        <dbReference type="ARBA" id="ARBA00023315"/>
    </source>
</evidence>
<keyword evidence="7" id="KW-0548">Nucleotidyltransferase</keyword>
<dbReference type="AlphaFoldDB" id="T1C380"/>
<evidence type="ECO:0000256" key="12">
    <source>
        <dbReference type="ARBA" id="ARBA00022984"/>
    </source>
</evidence>
<evidence type="ECO:0000256" key="2">
    <source>
        <dbReference type="ARBA" id="ARBA00004496"/>
    </source>
</evidence>
<dbReference type="Pfam" id="PF00132">
    <property type="entry name" value="Hexapep"/>
    <property type="match status" value="1"/>
</dbReference>
<protein>
    <submittedName>
        <fullName evidence="19">UDP-N-acetylglucosamine pyrophosphorylase / glucosamine-1-phosphate N-acetyltransferase</fullName>
    </submittedName>
</protein>
<dbReference type="GO" id="GO:0003977">
    <property type="term" value="F:UDP-N-acetylglucosamine diphosphorylase activity"/>
    <property type="evidence" value="ECO:0007669"/>
    <property type="project" value="UniProtKB-EC"/>
</dbReference>
<keyword evidence="9" id="KW-0677">Repeat</keyword>
<dbReference type="Gene3D" id="3.90.550.10">
    <property type="entry name" value="Spore Coat Polysaccharide Biosynthesis Protein SpsA, Chain A"/>
    <property type="match status" value="1"/>
</dbReference>
<name>T1C380_9ZZZZ</name>
<comment type="catalytic activity">
    <reaction evidence="16">
        <text>alpha-D-glucosamine 1-phosphate + acetyl-CoA = N-acetyl-alpha-D-glucosamine 1-phosphate + CoA + H(+)</text>
        <dbReference type="Rhea" id="RHEA:13725"/>
        <dbReference type="ChEBI" id="CHEBI:15378"/>
        <dbReference type="ChEBI" id="CHEBI:57287"/>
        <dbReference type="ChEBI" id="CHEBI:57288"/>
        <dbReference type="ChEBI" id="CHEBI:57776"/>
        <dbReference type="ChEBI" id="CHEBI:58516"/>
        <dbReference type="EC" id="2.3.1.157"/>
    </reaction>
</comment>
<dbReference type="PANTHER" id="PTHR43584">
    <property type="entry name" value="NUCLEOTIDYL TRANSFERASE"/>
    <property type="match status" value="1"/>
</dbReference>
<organism evidence="19">
    <name type="scientific">mine drainage metagenome</name>
    <dbReference type="NCBI Taxonomy" id="410659"/>
    <lineage>
        <taxon>unclassified sequences</taxon>
        <taxon>metagenomes</taxon>
        <taxon>ecological metagenomes</taxon>
    </lineage>
</organism>
<dbReference type="CDD" id="cd03353">
    <property type="entry name" value="LbH_GlmU_C"/>
    <property type="match status" value="1"/>
</dbReference>
<comment type="cofactor">
    <cofactor evidence="1">
        <name>Mg(2+)</name>
        <dbReference type="ChEBI" id="CHEBI:18420"/>
    </cofactor>
</comment>
<evidence type="ECO:0000256" key="9">
    <source>
        <dbReference type="ARBA" id="ARBA00022737"/>
    </source>
</evidence>
<dbReference type="InterPro" id="IPR025877">
    <property type="entry name" value="MobA-like_NTP_Trfase"/>
</dbReference>
<comment type="caution">
    <text evidence="19">The sequence shown here is derived from an EMBL/GenBank/DDBJ whole genome shotgun (WGS) entry which is preliminary data.</text>
</comment>
<dbReference type="NCBIfam" id="TIGR01173">
    <property type="entry name" value="glmU"/>
    <property type="match status" value="1"/>
</dbReference>
<evidence type="ECO:0000256" key="3">
    <source>
        <dbReference type="ARBA" id="ARBA00007707"/>
    </source>
</evidence>
<evidence type="ECO:0000256" key="7">
    <source>
        <dbReference type="ARBA" id="ARBA00022695"/>
    </source>
</evidence>
<dbReference type="GO" id="GO:0000287">
    <property type="term" value="F:magnesium ion binding"/>
    <property type="evidence" value="ECO:0007669"/>
    <property type="project" value="InterPro"/>
</dbReference>
<comment type="similarity">
    <text evidence="3">In the C-terminal section; belongs to the transferase hexapeptide repeat family.</text>
</comment>
<dbReference type="PANTHER" id="PTHR43584:SF3">
    <property type="entry name" value="BIFUNCTIONAL PROTEIN GLMU"/>
    <property type="match status" value="1"/>
</dbReference>
<comment type="subcellular location">
    <subcellularLocation>
        <location evidence="2">Cytoplasm</location>
    </subcellularLocation>
</comment>
<evidence type="ECO:0000256" key="10">
    <source>
        <dbReference type="ARBA" id="ARBA00022842"/>
    </source>
</evidence>
<gene>
    <name evidence="19" type="ORF">B1B_01684</name>
</gene>
<dbReference type="GO" id="GO:0008360">
    <property type="term" value="P:regulation of cell shape"/>
    <property type="evidence" value="ECO:0007669"/>
    <property type="project" value="UniProtKB-KW"/>
</dbReference>
<dbReference type="CDD" id="cd02540">
    <property type="entry name" value="GT2_GlmU_N_bac"/>
    <property type="match status" value="1"/>
</dbReference>
<dbReference type="InterPro" id="IPR001451">
    <property type="entry name" value="Hexapep"/>
</dbReference>
<keyword evidence="13" id="KW-0511">Multifunctional enzyme</keyword>
<evidence type="ECO:0000256" key="13">
    <source>
        <dbReference type="ARBA" id="ARBA00023268"/>
    </source>
</evidence>
<dbReference type="InterPro" id="IPR050065">
    <property type="entry name" value="GlmU-like"/>
</dbReference>
<keyword evidence="14" id="KW-0012">Acyltransferase</keyword>
<keyword evidence="8" id="KW-0479">Metal-binding</keyword>
<dbReference type="GO" id="GO:0019134">
    <property type="term" value="F:glucosamine-1-phosphate N-acetyltransferase activity"/>
    <property type="evidence" value="ECO:0007669"/>
    <property type="project" value="UniProtKB-EC"/>
</dbReference>
<dbReference type="Gene3D" id="2.160.10.10">
    <property type="entry name" value="Hexapeptide repeat proteins"/>
    <property type="match status" value="1"/>
</dbReference>
<dbReference type="GO" id="GO:0000902">
    <property type="term" value="P:cell morphogenesis"/>
    <property type="evidence" value="ECO:0007669"/>
    <property type="project" value="InterPro"/>
</dbReference>
<dbReference type="InterPro" id="IPR029044">
    <property type="entry name" value="Nucleotide-diphossugar_trans"/>
</dbReference>
<accession>T1C380</accession>
<proteinExistence type="inferred from homology"/>
<dbReference type="InterPro" id="IPR011004">
    <property type="entry name" value="Trimer_LpxA-like_sf"/>
</dbReference>
<evidence type="ECO:0000256" key="17">
    <source>
        <dbReference type="ARBA" id="ARBA00048493"/>
    </source>
</evidence>
<keyword evidence="11" id="KW-0133">Cell shape</keyword>
<dbReference type="EMBL" id="AUZY01001054">
    <property type="protein sequence ID" value="EQD76462.1"/>
    <property type="molecule type" value="Genomic_DNA"/>
</dbReference>
<dbReference type="InterPro" id="IPR038009">
    <property type="entry name" value="GlmU_C_LbH"/>
</dbReference>
<dbReference type="SUPFAM" id="SSF53448">
    <property type="entry name" value="Nucleotide-diphospho-sugar transferases"/>
    <property type="match status" value="1"/>
</dbReference>
<evidence type="ECO:0000313" key="19">
    <source>
        <dbReference type="EMBL" id="EQD76462.1"/>
    </source>
</evidence>
<evidence type="ECO:0000256" key="4">
    <source>
        <dbReference type="ARBA" id="ARBA00007947"/>
    </source>
</evidence>
<comment type="catalytic activity">
    <reaction evidence="17">
        <text>N-acetyl-alpha-D-glucosamine 1-phosphate + UTP + H(+) = UDP-N-acetyl-alpha-D-glucosamine + diphosphate</text>
        <dbReference type="Rhea" id="RHEA:13509"/>
        <dbReference type="ChEBI" id="CHEBI:15378"/>
        <dbReference type="ChEBI" id="CHEBI:33019"/>
        <dbReference type="ChEBI" id="CHEBI:46398"/>
        <dbReference type="ChEBI" id="CHEBI:57705"/>
        <dbReference type="ChEBI" id="CHEBI:57776"/>
        <dbReference type="EC" id="2.7.7.23"/>
    </reaction>
</comment>
<sequence length="460" mass="49447">MQDASDRSIIIILAAGAGTRMHSKRPKVLQELAGRPLLGWVLETARSLDPEDIRVVIGPESGAIREAFADADIRFVEQGQPLGTGHAVRGALDGVRDNPRVLVLYGDVPLLPAVELRALIESAQPGHLALLTARPRDPDGYGRIVRDPEGRIRGIVEQADLADHETRAIREINTGVLAASADDLLTLLPRIRNNNTQHEFYLTDIVPEALAAGFTVITRESLDAGRALGINRARDLAMAESKIRGLLVDRLLDQGVRIRDPARFDLRGTLEAGSDVEIDVGVVLEGSIRLGDGVRIGPYCILRDVELGAGSAVFSHCVLEGVRAGRNVRIGPFARIRPETSLGEGDRIGNFVEIKNTRMGADSKANHLSYVGDAEVGEKVNLGAGVITVNYDGANKHRTVIEDEVMVGCDVQLVAPVTIGRGAFIGAGSTIVRDAPPGGLTLARVEQKTVPDWKRPARKD</sequence>
<evidence type="ECO:0000256" key="8">
    <source>
        <dbReference type="ARBA" id="ARBA00022723"/>
    </source>
</evidence>
<dbReference type="GO" id="GO:0005737">
    <property type="term" value="C:cytoplasm"/>
    <property type="evidence" value="ECO:0007669"/>
    <property type="project" value="UniProtKB-SubCell"/>
</dbReference>
<dbReference type="HAMAP" id="MF_01631">
    <property type="entry name" value="GlmU"/>
    <property type="match status" value="1"/>
</dbReference>
<dbReference type="GO" id="GO:0006048">
    <property type="term" value="P:UDP-N-acetylglucosamine biosynthetic process"/>
    <property type="evidence" value="ECO:0007669"/>
    <property type="project" value="InterPro"/>
</dbReference>
<dbReference type="GO" id="GO:0071555">
    <property type="term" value="P:cell wall organization"/>
    <property type="evidence" value="ECO:0007669"/>
    <property type="project" value="UniProtKB-KW"/>
</dbReference>
<reference evidence="19" key="1">
    <citation type="submission" date="2013-08" db="EMBL/GenBank/DDBJ databases">
        <authorList>
            <person name="Mendez C."/>
            <person name="Richter M."/>
            <person name="Ferrer M."/>
            <person name="Sanchez J."/>
        </authorList>
    </citation>
    <scope>NUCLEOTIDE SEQUENCE</scope>
</reference>
<comment type="similarity">
    <text evidence="4">In the N-terminal section; belongs to the N-acetylglucosamine-1-phosphate uridyltransferase family.</text>
</comment>
<dbReference type="Pfam" id="PF12804">
    <property type="entry name" value="NTP_transf_3"/>
    <property type="match status" value="1"/>
</dbReference>
<evidence type="ECO:0000256" key="11">
    <source>
        <dbReference type="ARBA" id="ARBA00022960"/>
    </source>
</evidence>
<evidence type="ECO:0000259" key="18">
    <source>
        <dbReference type="Pfam" id="PF12804"/>
    </source>
</evidence>
<evidence type="ECO:0000256" key="6">
    <source>
        <dbReference type="ARBA" id="ARBA00022679"/>
    </source>
</evidence>
<keyword evidence="10" id="KW-0460">Magnesium</keyword>
<keyword evidence="6 19" id="KW-0808">Transferase</keyword>
<keyword evidence="5" id="KW-0963">Cytoplasm</keyword>